<sequence>MGAVDVISMDALLWSIYLLGIKDPRKDFVYLSQRTNQTAPHTDQALHEKDESSATTKTTSGPLTYHKLLYDPIPYPTSLPSRLTWVGTLLISLRFTNWRISSPHHDRHQPHAPSNRHHLEFILTALLRSFTGYLLLDLSSHLISLDPYFTSPSIPLLTSPSPSPLPPLLQPLHASPLLTLAFRASLVAIQAWSLISQNYHLPMILPVLLHYLHLLSPTWSPHLWPPPFGPAKAMLTSGLRGFWSVYWHQVMRFVVAGPGEAVVDLVLGKGRGTRRTRFTLLTVVAFGLSGCIHMGLVPRSPRGKIGAGWIRVLAGGFFWVQPFGMVVERWGAGVVRGSVPRGWREGKAGTWAGMVAYAVWIFVWSCICFPLLGEAGRQMGWFRHYTVPWSALHWWMDGDGWMWSCLKEKTA</sequence>
<protein>
    <recommendedName>
        <fullName evidence="7">Wax synthase domain-containing protein</fullName>
    </recommendedName>
</protein>
<feature type="transmembrane region" description="Helical" evidence="6">
    <location>
        <begin position="308"/>
        <end position="327"/>
    </location>
</feature>
<gene>
    <name evidence="8" type="ORF">KVT40_005377</name>
</gene>
<feature type="region of interest" description="Disordered" evidence="5">
    <location>
        <begin position="39"/>
        <end position="59"/>
    </location>
</feature>
<dbReference type="Pfam" id="PF13813">
    <property type="entry name" value="MBOAT_2"/>
    <property type="match status" value="1"/>
</dbReference>
<keyword evidence="3 6" id="KW-1133">Transmembrane helix</keyword>
<accession>A0A8K0PFC4</accession>
<evidence type="ECO:0000256" key="5">
    <source>
        <dbReference type="SAM" id="MobiDB-lite"/>
    </source>
</evidence>
<comment type="caution">
    <text evidence="8">The sequence shown here is derived from an EMBL/GenBank/DDBJ whole genome shotgun (WGS) entry which is preliminary data.</text>
</comment>
<evidence type="ECO:0000256" key="4">
    <source>
        <dbReference type="ARBA" id="ARBA00023136"/>
    </source>
</evidence>
<proteinExistence type="predicted"/>
<evidence type="ECO:0000256" key="6">
    <source>
        <dbReference type="SAM" id="Phobius"/>
    </source>
</evidence>
<dbReference type="EMBL" id="JAESVG020000006">
    <property type="protein sequence ID" value="KAG8626432.1"/>
    <property type="molecule type" value="Genomic_DNA"/>
</dbReference>
<feature type="transmembrane region" description="Helical" evidence="6">
    <location>
        <begin position="278"/>
        <end position="296"/>
    </location>
</feature>
<evidence type="ECO:0000313" key="9">
    <source>
        <dbReference type="Proteomes" id="UP000809789"/>
    </source>
</evidence>
<feature type="transmembrane region" description="Helical" evidence="6">
    <location>
        <begin position="348"/>
        <end position="372"/>
    </location>
</feature>
<feature type="domain" description="Wax synthase" evidence="7">
    <location>
        <begin position="224"/>
        <end position="295"/>
    </location>
</feature>
<evidence type="ECO:0000313" key="8">
    <source>
        <dbReference type="EMBL" id="KAG8626432.1"/>
    </source>
</evidence>
<dbReference type="GO" id="GO:0016020">
    <property type="term" value="C:membrane"/>
    <property type="evidence" value="ECO:0007669"/>
    <property type="project" value="UniProtKB-SubCell"/>
</dbReference>
<evidence type="ECO:0000259" key="7">
    <source>
        <dbReference type="Pfam" id="PF13813"/>
    </source>
</evidence>
<dbReference type="Proteomes" id="UP000809789">
    <property type="component" value="Unassembled WGS sequence"/>
</dbReference>
<reference evidence="8" key="1">
    <citation type="submission" date="2021-07" db="EMBL/GenBank/DDBJ databases">
        <title>Elsinoe batatas strain:CRI-CJ2 Genome sequencing and assembly.</title>
        <authorList>
            <person name="Huang L."/>
        </authorList>
    </citation>
    <scope>NUCLEOTIDE SEQUENCE</scope>
    <source>
        <strain evidence="8">CRI-CJ2</strain>
    </source>
</reference>
<keyword evidence="4 6" id="KW-0472">Membrane</keyword>
<keyword evidence="9" id="KW-1185">Reference proteome</keyword>
<comment type="subcellular location">
    <subcellularLocation>
        <location evidence="1">Membrane</location>
        <topology evidence="1">Multi-pass membrane protein</topology>
    </subcellularLocation>
</comment>
<organism evidence="8 9">
    <name type="scientific">Elsinoe batatas</name>
    <dbReference type="NCBI Taxonomy" id="2601811"/>
    <lineage>
        <taxon>Eukaryota</taxon>
        <taxon>Fungi</taxon>
        <taxon>Dikarya</taxon>
        <taxon>Ascomycota</taxon>
        <taxon>Pezizomycotina</taxon>
        <taxon>Dothideomycetes</taxon>
        <taxon>Dothideomycetidae</taxon>
        <taxon>Myriangiales</taxon>
        <taxon>Elsinoaceae</taxon>
        <taxon>Elsinoe</taxon>
    </lineage>
</organism>
<dbReference type="AlphaFoldDB" id="A0A8K0PFC4"/>
<evidence type="ECO:0000256" key="1">
    <source>
        <dbReference type="ARBA" id="ARBA00004141"/>
    </source>
</evidence>
<name>A0A8K0PFC4_9PEZI</name>
<dbReference type="InterPro" id="IPR032805">
    <property type="entry name" value="Wax_synthase_dom"/>
</dbReference>
<keyword evidence="2 6" id="KW-0812">Transmembrane</keyword>
<dbReference type="OrthoDB" id="1077582at2759"/>
<evidence type="ECO:0000256" key="2">
    <source>
        <dbReference type="ARBA" id="ARBA00022692"/>
    </source>
</evidence>
<evidence type="ECO:0000256" key="3">
    <source>
        <dbReference type="ARBA" id="ARBA00022989"/>
    </source>
</evidence>